<evidence type="ECO:0000313" key="3">
    <source>
        <dbReference type="WBParaSite" id="PDA_v2.g3506.t1"/>
    </source>
</evidence>
<dbReference type="Proteomes" id="UP000887578">
    <property type="component" value="Unplaced"/>
</dbReference>
<dbReference type="Gene3D" id="2.120.10.30">
    <property type="entry name" value="TolB, C-terminal domain"/>
    <property type="match status" value="1"/>
</dbReference>
<name>A0A914QWR0_9BILA</name>
<evidence type="ECO:0000256" key="1">
    <source>
        <dbReference type="SAM" id="MobiDB-lite"/>
    </source>
</evidence>
<keyword evidence="2" id="KW-1185">Reference proteome</keyword>
<dbReference type="WBParaSite" id="PDA_v2.g3506.t1">
    <property type="protein sequence ID" value="PDA_v2.g3506.t1"/>
    <property type="gene ID" value="PDA_v2.g3506"/>
</dbReference>
<protein>
    <submittedName>
        <fullName evidence="3">Uncharacterized protein</fullName>
    </submittedName>
</protein>
<proteinExistence type="predicted"/>
<feature type="region of interest" description="Disordered" evidence="1">
    <location>
        <begin position="451"/>
        <end position="482"/>
    </location>
</feature>
<feature type="region of interest" description="Disordered" evidence="1">
    <location>
        <begin position="72"/>
        <end position="94"/>
    </location>
</feature>
<reference evidence="3" key="1">
    <citation type="submission" date="2022-11" db="UniProtKB">
        <authorList>
            <consortium name="WormBaseParasite"/>
        </authorList>
    </citation>
    <scope>IDENTIFICATION</scope>
</reference>
<feature type="compositionally biased region" description="Pro residues" evidence="1">
    <location>
        <begin position="452"/>
        <end position="462"/>
    </location>
</feature>
<dbReference type="InterPro" id="IPR011042">
    <property type="entry name" value="6-blade_b-propeller_TolB-like"/>
</dbReference>
<sequence>METPHKLPPFLSGTSTRPRRRVYDVEILQFYDEMLGIMNIALEDTARAGILMKEIALRELCTPAASAAVSTPLRRNNSRFTPYGSRPPRNRATAPSMFDMRNQQFATPPKTPLRPTPQFSPATFSRSVYAVASSPTPQPPHQITPPGTFSRVYNLPDFERLHVKPCLRLIRSDTSVVELSRPCHCIYDEQSREWIVADKDLGIVFLNKDCFHILRSIPDFDGPSATVLLNAGNALGVLDNNGIFIYDKQYGEKRLIFRQPECRGLAVTATGDFVTVHPKLRYIFIVPQNGDAPIYFRYEPYSPYNYEGLPSIASSINVSKNRLLVVDYTIGAFNLYNFNPYTRELKILMQQDCSRGVALSRLTGGFMDQKGRIIVSNCKERLCFLFDHDGKFLQKIPCDGGFPRTQYLCVNKDFQAVVIDTLRKPHSARLYRVIADPDVLLDEFPAAKHPHPIYPRQPPPIELPTSSSESVQSGTSSSIPTNVLEPGEIEQRLGDCKRLITTITIDDDNETEEMI</sequence>
<organism evidence="2 3">
    <name type="scientific">Panagrolaimus davidi</name>
    <dbReference type="NCBI Taxonomy" id="227884"/>
    <lineage>
        <taxon>Eukaryota</taxon>
        <taxon>Metazoa</taxon>
        <taxon>Ecdysozoa</taxon>
        <taxon>Nematoda</taxon>
        <taxon>Chromadorea</taxon>
        <taxon>Rhabditida</taxon>
        <taxon>Tylenchina</taxon>
        <taxon>Panagrolaimomorpha</taxon>
        <taxon>Panagrolaimoidea</taxon>
        <taxon>Panagrolaimidae</taxon>
        <taxon>Panagrolaimus</taxon>
    </lineage>
</organism>
<feature type="compositionally biased region" description="Low complexity" evidence="1">
    <location>
        <begin position="463"/>
        <end position="478"/>
    </location>
</feature>
<evidence type="ECO:0000313" key="2">
    <source>
        <dbReference type="Proteomes" id="UP000887578"/>
    </source>
</evidence>
<accession>A0A914QWR0</accession>
<dbReference type="AlphaFoldDB" id="A0A914QWR0"/>
<dbReference type="SUPFAM" id="SSF63829">
    <property type="entry name" value="Calcium-dependent phosphotriesterase"/>
    <property type="match status" value="1"/>
</dbReference>